<dbReference type="PROSITE" id="PS51257">
    <property type="entry name" value="PROKAR_LIPOPROTEIN"/>
    <property type="match status" value="1"/>
</dbReference>
<dbReference type="RefSeq" id="WP_023850650.1">
    <property type="nucleotide sequence ID" value="NZ_CP047166.1"/>
</dbReference>
<dbReference type="Pfam" id="PF01551">
    <property type="entry name" value="Peptidase_M23"/>
    <property type="match status" value="1"/>
</dbReference>
<dbReference type="PANTHER" id="PTHR21666">
    <property type="entry name" value="PEPTIDASE-RELATED"/>
    <property type="match status" value="1"/>
</dbReference>
<dbReference type="SUPFAM" id="SSF51261">
    <property type="entry name" value="Duplicated hybrid motif"/>
    <property type="match status" value="1"/>
</dbReference>
<dbReference type="PROSITE" id="PS51782">
    <property type="entry name" value="LYSM"/>
    <property type="match status" value="1"/>
</dbReference>
<dbReference type="Gene3D" id="3.10.350.10">
    <property type="entry name" value="LysM domain"/>
    <property type="match status" value="2"/>
</dbReference>
<dbReference type="InterPro" id="IPR011055">
    <property type="entry name" value="Dup_hybrid_motif"/>
</dbReference>
<dbReference type="Pfam" id="PF01476">
    <property type="entry name" value="LysM"/>
    <property type="match status" value="2"/>
</dbReference>
<evidence type="ECO:0000313" key="3">
    <source>
        <dbReference type="EMBL" id="QRF66725.1"/>
    </source>
</evidence>
<proteinExistence type="predicted"/>
<dbReference type="Gene3D" id="2.70.70.10">
    <property type="entry name" value="Glucose Permease (Domain IIA)"/>
    <property type="match status" value="1"/>
</dbReference>
<evidence type="ECO:0000313" key="4">
    <source>
        <dbReference type="Proteomes" id="UP000596387"/>
    </source>
</evidence>
<dbReference type="SMART" id="SM00257">
    <property type="entry name" value="LysM"/>
    <property type="match status" value="2"/>
</dbReference>
<dbReference type="InterPro" id="IPR050570">
    <property type="entry name" value="Cell_wall_metabolism_enzyme"/>
</dbReference>
<feature type="domain" description="LysM" evidence="2">
    <location>
        <begin position="163"/>
        <end position="207"/>
    </location>
</feature>
<sequence>MTTPTRSFTAIGLLIALGACDGGLDLDMRGRMGGAVDTSQAALQAVDNRPQPDDRGVISYPNYQVAVARRGDTLNSVATRIGLPAPELARYNGVQVNDPLRAGEIVALPRRVAEPSPATGAVTTGPIQPPASVDVATLAGSAIERAPSAIRPAQAPQTGAEPVRHKVARGETAFTIARLYQVTPRALAEWNGLDSNFSLREGQFLLIPTAKNVPQPQQSAQVTVPGAGTATPQPPSASKPLPTEVLPPANQTAAAAPAATTDKPAPKPAEPVADIGQKKAATNSGGGGAMSMPVSGSIIREYAKGRNEGIDISAAPGTPVKAAASGQVAAISATDEGVKFMLIRHPDDLISVYTYVDDISVKKGDAVSKGQSIARVRSGDPSFLHFEVRKGFESTDPMPYLR</sequence>
<evidence type="ECO:0000256" key="1">
    <source>
        <dbReference type="SAM" id="MobiDB-lite"/>
    </source>
</evidence>
<keyword evidence="4" id="KW-1185">Reference proteome</keyword>
<dbReference type="Proteomes" id="UP000596387">
    <property type="component" value="Chromosome"/>
</dbReference>
<dbReference type="InterPro" id="IPR036779">
    <property type="entry name" value="LysM_dom_sf"/>
</dbReference>
<protein>
    <submittedName>
        <fullName evidence="3">Peptidoglycan DD-metalloendopeptidase family protein</fullName>
    </submittedName>
</protein>
<dbReference type="PANTHER" id="PTHR21666:SF270">
    <property type="entry name" value="MUREIN HYDROLASE ACTIVATOR ENVC"/>
    <property type="match status" value="1"/>
</dbReference>
<dbReference type="CDD" id="cd12797">
    <property type="entry name" value="M23_peptidase"/>
    <property type="match status" value="1"/>
</dbReference>
<accession>A0ABX7F855</accession>
<dbReference type="SUPFAM" id="SSF54106">
    <property type="entry name" value="LysM domain"/>
    <property type="match status" value="1"/>
</dbReference>
<name>A0ABX7F855_9RHOB</name>
<reference evidence="3 4" key="1">
    <citation type="submission" date="2019-12" db="EMBL/GenBank/DDBJ databases">
        <title>Complete Genome Sequence of a Quorum-Sensing Bacterium,Rhodobacteraceae bacterium C31, Isolated from a marine microalgae symbiotic bacteria.</title>
        <authorList>
            <person name="Zhang Y."/>
        </authorList>
    </citation>
    <scope>NUCLEOTIDE SEQUENCE [LARGE SCALE GENOMIC DNA]</scope>
    <source>
        <strain evidence="3 4">C31</strain>
    </source>
</reference>
<dbReference type="CDD" id="cd00118">
    <property type="entry name" value="LysM"/>
    <property type="match status" value="1"/>
</dbReference>
<gene>
    <name evidence="3" type="ORF">GQA70_10630</name>
</gene>
<feature type="compositionally biased region" description="Low complexity" evidence="1">
    <location>
        <begin position="247"/>
        <end position="263"/>
    </location>
</feature>
<dbReference type="InterPro" id="IPR016047">
    <property type="entry name" value="M23ase_b-sheet_dom"/>
</dbReference>
<feature type="compositionally biased region" description="Polar residues" evidence="1">
    <location>
        <begin position="213"/>
        <end position="222"/>
    </location>
</feature>
<dbReference type="InterPro" id="IPR018392">
    <property type="entry name" value="LysM"/>
</dbReference>
<organism evidence="3 4">
    <name type="scientific">Ponticoccus alexandrii</name>
    <dbReference type="NCBI Taxonomy" id="1943633"/>
    <lineage>
        <taxon>Bacteria</taxon>
        <taxon>Pseudomonadati</taxon>
        <taxon>Pseudomonadota</taxon>
        <taxon>Alphaproteobacteria</taxon>
        <taxon>Rhodobacterales</taxon>
        <taxon>Roseobacteraceae</taxon>
        <taxon>Ponticoccus</taxon>
    </lineage>
</organism>
<dbReference type="EMBL" id="CP047166">
    <property type="protein sequence ID" value="QRF66725.1"/>
    <property type="molecule type" value="Genomic_DNA"/>
</dbReference>
<feature type="region of interest" description="Disordered" evidence="1">
    <location>
        <begin position="213"/>
        <end position="291"/>
    </location>
</feature>
<evidence type="ECO:0000259" key="2">
    <source>
        <dbReference type="PROSITE" id="PS51782"/>
    </source>
</evidence>